<dbReference type="EMBL" id="JAGTJQ010000015">
    <property type="protein sequence ID" value="KAH7012308.1"/>
    <property type="molecule type" value="Genomic_DNA"/>
</dbReference>
<dbReference type="GeneID" id="70192560"/>
<gene>
    <name evidence="2" type="ORF">B0I36DRAFT_55335</name>
</gene>
<keyword evidence="3" id="KW-1185">Reference proteome</keyword>
<evidence type="ECO:0000313" key="3">
    <source>
        <dbReference type="Proteomes" id="UP000756346"/>
    </source>
</evidence>
<comment type="caution">
    <text evidence="2">The sequence shown here is derived from an EMBL/GenBank/DDBJ whole genome shotgun (WGS) entry which is preliminary data.</text>
</comment>
<protein>
    <submittedName>
        <fullName evidence="2">Uncharacterized protein</fullName>
    </submittedName>
</protein>
<name>A0A9P8XQW4_9PEZI</name>
<reference evidence="2" key="1">
    <citation type="journal article" date="2021" name="Nat. Commun.">
        <title>Genetic determinants of endophytism in the Arabidopsis root mycobiome.</title>
        <authorList>
            <person name="Mesny F."/>
            <person name="Miyauchi S."/>
            <person name="Thiergart T."/>
            <person name="Pickel B."/>
            <person name="Atanasova L."/>
            <person name="Karlsson M."/>
            <person name="Huettel B."/>
            <person name="Barry K.W."/>
            <person name="Haridas S."/>
            <person name="Chen C."/>
            <person name="Bauer D."/>
            <person name="Andreopoulos W."/>
            <person name="Pangilinan J."/>
            <person name="LaButti K."/>
            <person name="Riley R."/>
            <person name="Lipzen A."/>
            <person name="Clum A."/>
            <person name="Drula E."/>
            <person name="Henrissat B."/>
            <person name="Kohler A."/>
            <person name="Grigoriev I.V."/>
            <person name="Martin F.M."/>
            <person name="Hacquard S."/>
        </authorList>
    </citation>
    <scope>NUCLEOTIDE SEQUENCE</scope>
    <source>
        <strain evidence="2">MPI-CAGE-CH-0230</strain>
    </source>
</reference>
<accession>A0A9P8XQW4</accession>
<dbReference type="AlphaFoldDB" id="A0A9P8XQW4"/>
<sequence length="161" mass="17555">MFCPMLCPTKDSSPDRPPTVRNAGTTNANHSSTNRNQSPIRSATRPEGPGAVLYVSFTCKSSSKAARTTKLASLVIDDRMQVFRPPDGGAKKGQSVSRPLEGAAVSRYITACLALNGSEFLADQEARCPDHYDERRQSPSPWPYQYCGKLLKARTQACSDE</sequence>
<feature type="region of interest" description="Disordered" evidence="1">
    <location>
        <begin position="1"/>
        <end position="47"/>
    </location>
</feature>
<evidence type="ECO:0000313" key="2">
    <source>
        <dbReference type="EMBL" id="KAH7012308.1"/>
    </source>
</evidence>
<feature type="compositionally biased region" description="Polar residues" evidence="1">
    <location>
        <begin position="22"/>
        <end position="41"/>
    </location>
</feature>
<proteinExistence type="predicted"/>
<organism evidence="2 3">
    <name type="scientific">Microdochium trichocladiopsis</name>
    <dbReference type="NCBI Taxonomy" id="1682393"/>
    <lineage>
        <taxon>Eukaryota</taxon>
        <taxon>Fungi</taxon>
        <taxon>Dikarya</taxon>
        <taxon>Ascomycota</taxon>
        <taxon>Pezizomycotina</taxon>
        <taxon>Sordariomycetes</taxon>
        <taxon>Xylariomycetidae</taxon>
        <taxon>Xylariales</taxon>
        <taxon>Microdochiaceae</taxon>
        <taxon>Microdochium</taxon>
    </lineage>
</organism>
<dbReference type="RefSeq" id="XP_046004684.1">
    <property type="nucleotide sequence ID" value="XM_046163014.1"/>
</dbReference>
<evidence type="ECO:0000256" key="1">
    <source>
        <dbReference type="SAM" id="MobiDB-lite"/>
    </source>
</evidence>
<dbReference type="Proteomes" id="UP000756346">
    <property type="component" value="Unassembled WGS sequence"/>
</dbReference>